<reference evidence="1" key="1">
    <citation type="submission" date="2021-06" db="EMBL/GenBank/DDBJ databases">
        <authorList>
            <person name="Kallberg Y."/>
            <person name="Tangrot J."/>
            <person name="Rosling A."/>
        </authorList>
    </citation>
    <scope>NUCLEOTIDE SEQUENCE</scope>
    <source>
        <strain evidence="1">IL203A</strain>
    </source>
</reference>
<evidence type="ECO:0000313" key="1">
    <source>
        <dbReference type="EMBL" id="CAG8573444.1"/>
    </source>
</evidence>
<gene>
    <name evidence="1" type="ORF">DHETER_LOCUS6164</name>
</gene>
<comment type="caution">
    <text evidence="1">The sequence shown here is derived from an EMBL/GenBank/DDBJ whole genome shotgun (WGS) entry which is preliminary data.</text>
</comment>
<protein>
    <submittedName>
        <fullName evidence="1">16784_t:CDS:1</fullName>
    </submittedName>
</protein>
<accession>A0ACA9M882</accession>
<dbReference type="Proteomes" id="UP000789702">
    <property type="component" value="Unassembled WGS sequence"/>
</dbReference>
<organism evidence="1 2">
    <name type="scientific">Dentiscutata heterogama</name>
    <dbReference type="NCBI Taxonomy" id="1316150"/>
    <lineage>
        <taxon>Eukaryota</taxon>
        <taxon>Fungi</taxon>
        <taxon>Fungi incertae sedis</taxon>
        <taxon>Mucoromycota</taxon>
        <taxon>Glomeromycotina</taxon>
        <taxon>Glomeromycetes</taxon>
        <taxon>Diversisporales</taxon>
        <taxon>Gigasporaceae</taxon>
        <taxon>Dentiscutata</taxon>
    </lineage>
</organism>
<feature type="non-terminal residue" evidence="1">
    <location>
        <position position="1826"/>
    </location>
</feature>
<dbReference type="EMBL" id="CAJVPU010007491">
    <property type="protein sequence ID" value="CAG8573444.1"/>
    <property type="molecule type" value="Genomic_DNA"/>
</dbReference>
<evidence type="ECO:0000313" key="2">
    <source>
        <dbReference type="Proteomes" id="UP000789702"/>
    </source>
</evidence>
<name>A0ACA9M882_9GLOM</name>
<keyword evidence="2" id="KW-1185">Reference proteome</keyword>
<sequence>PNLESKDLIETTRLLLGKGTESQFKALADSYLEYKIVQPINNFHGLRDYYFLVKSLSGGESAQMALARNFGGTNRIDELYRVHFDKVMTEFHVSIDNFKSYSVEDLIKANINDKNARHLMIIGKSNSIVNVLAYKLKQWNKELADANLDLEPVVIYGSQFPNDFDGDYQYSVLSRIMMCVEEGRPLILTDLDTIYGSLYDLWNQNYITVGKEGNQTFYTRVALGAYSNPMVCVHKNFRCILVLDEKKVDYSDPPLLNRFEKQRMTISDIIDDGMESLLNRLIEWSKQISTLVNVEDEIASKFNENDIFIGFDKEETLQSLLIYSCNNSELGDEVAILDKCKELLIGIALPDGIVRSKKSMLKNEEIDHWHNFYFQQDHEDFSGYIRSLLRDVKRSQGFSSIIYTFSNVNTDVESCLKNILKCQVDKLSTFKSEAQFQSRVKHFWLESKDDILILQCDLDAANSECVKLAKFIIEQYKNEFMASKYSTTQVKHVCIILHLRKENVTSTTSSFNFMCGWDLFTIETLIPQEYPLQAYLDKDLINVLKTAYTFEKVVDRELLWCLLCIEFPPSHESTDYIKSLVQKIPHHMEFMNWLKTRTFEYLHNNRFKDWQLEVAVNKKDLYLYSSFSTALQVYIRHQVRKPIAQLLYALEKLSGLLILDSDNLFNEENKNDDEDNSENNNTAFAFWEPIIMNNKIVNIENIRMPYIITNNIRNLKLPFSRYFMEQIDKLRSIYEDNLMMLERVPGNIDEETGNLMSHIIDDCIERFSEHVKSIVPVLNLPRSKFPSIYFDDFATIVSHEKTDNSQLLRRIISYNMRQEVPDPIRLHIFWWDNEDLILNELQLALLFPNIIEEILNKNFDEFAESEELNFDNYLFKRQSDIMINQFCDIIDSIWKKDDNSNKDDDYLDSKLSTKDDNNLDSKLDKNNKEQNKDKQHSNACNENNSDDIQIKLQLWQRRVANILSIACNLSNSFDNPSLNVLRVYNDLSKSIPLTQMLQIRQHGTDLFSEQSINIIFRLFDQVEMTEVSLFSKRSFIYRCLNIIPLESPTRSHLYEKIFSQEPLPFTFHNIYLIFESENRAQEEPLFFNLINNPEILKNTKRLQVIENILSNQMNSEMAALCCDVIQTQLTEYQFDKLCNYFLKAIDILISNSKALQKISAISLLKVFANEFWNHTEFVVTDPIKLNDSININDLNKRLSIVHPLIHSFTIYLIKSLYLKGLTTYEIKQFCEAKQQILPWVKVLKTDCDNRLGFNPYWYLEQFKHVDLLFNTISYSDEISVSNLFNTFIGNNEITQKILLAGMIITKFYLIRASRELNANENLLIQKISKYLHSSQLPEDYKAYLLNFMTNNHQLYKLTPNTENIEVFISSVVAHVVALNISIPVNSSPLAAYMQALYDYRDTYMLTCPSDELASITNVIIAKDSGTRRYQCKCGNVYFIGDCGRPNQISECNQCKNKIGGLNHNLNEGSSSIDSNKINQSVVVNDKQGYIVEDGVFDTYHTVRNLHPASYRILHLFLHIIIGVQAHLPTIVTFINNQDIDIAQYCKKHIENDWKALKNIFNCEDETLSLVIHAILSDMLQESQQNVEIFTLPAQREVWETHFNQRYVLPRIKNFIGTANNFRIELDKNAENSLEINETAKVTDQYNENYLPLLWRLIRKPDLDNFRSYYMSNTENKELFPLLSIFLKHEKYLNLIQHLLPIVKFTQILSSSLSHKIERQKAHKLTFWQFIEDESKNDATGKLKEFLNTEFNSFANSWNCLIPHIKRYQCKDLPQEMPKLNNKVSIVYGLYMCEPTDESIYLSAAIEYLVQLQNDFLNDIMEISPRA</sequence>
<proteinExistence type="predicted"/>
<feature type="non-terminal residue" evidence="1">
    <location>
        <position position="1"/>
    </location>
</feature>